<gene>
    <name evidence="1" type="ORF">ALC57_09415</name>
</gene>
<dbReference type="EMBL" id="KQ979999">
    <property type="protein sequence ID" value="KYN18308.1"/>
    <property type="molecule type" value="Genomic_DNA"/>
</dbReference>
<evidence type="ECO:0000313" key="2">
    <source>
        <dbReference type="Proteomes" id="UP000078492"/>
    </source>
</evidence>
<proteinExistence type="predicted"/>
<keyword evidence="2" id="KW-1185">Reference proteome</keyword>
<organism evidence="1 2">
    <name type="scientific">Trachymyrmex cornetzi</name>
    <dbReference type="NCBI Taxonomy" id="471704"/>
    <lineage>
        <taxon>Eukaryota</taxon>
        <taxon>Metazoa</taxon>
        <taxon>Ecdysozoa</taxon>
        <taxon>Arthropoda</taxon>
        <taxon>Hexapoda</taxon>
        <taxon>Insecta</taxon>
        <taxon>Pterygota</taxon>
        <taxon>Neoptera</taxon>
        <taxon>Endopterygota</taxon>
        <taxon>Hymenoptera</taxon>
        <taxon>Apocrita</taxon>
        <taxon>Aculeata</taxon>
        <taxon>Formicoidea</taxon>
        <taxon>Formicidae</taxon>
        <taxon>Myrmicinae</taxon>
        <taxon>Trachymyrmex</taxon>
    </lineage>
</organism>
<evidence type="ECO:0000313" key="1">
    <source>
        <dbReference type="EMBL" id="KYN18308.1"/>
    </source>
</evidence>
<sequence>MRSIPSIQRSVKPNRIRVFISNRRSARRYRLRYSPSESKLRSREPPRHSLRAPCSQSEVSWELACRVPCTVSCQRVKHLQIKPRIIAFCAIRFREIRVSA</sequence>
<accession>A0A195DZK8</accession>
<dbReference type="AlphaFoldDB" id="A0A195DZK8"/>
<dbReference type="Proteomes" id="UP000078492">
    <property type="component" value="Unassembled WGS sequence"/>
</dbReference>
<protein>
    <submittedName>
        <fullName evidence="1">Uncharacterized protein</fullName>
    </submittedName>
</protein>
<reference evidence="1 2" key="1">
    <citation type="submission" date="2015-09" db="EMBL/GenBank/DDBJ databases">
        <title>Trachymyrmex cornetzi WGS genome.</title>
        <authorList>
            <person name="Nygaard S."/>
            <person name="Hu H."/>
            <person name="Boomsma J."/>
            <person name="Zhang G."/>
        </authorList>
    </citation>
    <scope>NUCLEOTIDE SEQUENCE [LARGE SCALE GENOMIC DNA]</scope>
    <source>
        <strain evidence="1">Tcor2-1</strain>
        <tissue evidence="1">Whole body</tissue>
    </source>
</reference>
<name>A0A195DZK8_9HYME</name>